<protein>
    <submittedName>
        <fullName evidence="2">Uncharacterized protein</fullName>
    </submittedName>
</protein>
<evidence type="ECO:0000256" key="1">
    <source>
        <dbReference type="SAM" id="MobiDB-lite"/>
    </source>
</evidence>
<accession>A0A8S0VQ34</accession>
<gene>
    <name evidence="2" type="ORF">AAE3_LOCUS490</name>
</gene>
<dbReference type="Proteomes" id="UP000467700">
    <property type="component" value="Unassembled WGS sequence"/>
</dbReference>
<keyword evidence="3" id="KW-1185">Reference proteome</keyword>
<sequence length="113" mass="12801">MRCLLEAGFLWQGYSLGILIGVRNGAKKKRERCRELNADMDEPRRGWRGCESGVQENLMANVNQGSVAIGAYLRNARRLNLYETSLKATVYGSQQLPEPRQVRSPRIMTDMPS</sequence>
<feature type="region of interest" description="Disordered" evidence="1">
    <location>
        <begin position="94"/>
        <end position="113"/>
    </location>
</feature>
<dbReference type="EMBL" id="CACVBS010000001">
    <property type="protein sequence ID" value="CAA7257482.1"/>
    <property type="molecule type" value="Genomic_DNA"/>
</dbReference>
<reference evidence="2 3" key="1">
    <citation type="submission" date="2020-01" db="EMBL/GenBank/DDBJ databases">
        <authorList>
            <person name="Gupta K D."/>
        </authorList>
    </citation>
    <scope>NUCLEOTIDE SEQUENCE [LARGE SCALE GENOMIC DNA]</scope>
</reference>
<evidence type="ECO:0000313" key="3">
    <source>
        <dbReference type="Proteomes" id="UP000467700"/>
    </source>
</evidence>
<proteinExistence type="predicted"/>
<organism evidence="2 3">
    <name type="scientific">Cyclocybe aegerita</name>
    <name type="common">Black poplar mushroom</name>
    <name type="synonym">Agrocybe aegerita</name>
    <dbReference type="NCBI Taxonomy" id="1973307"/>
    <lineage>
        <taxon>Eukaryota</taxon>
        <taxon>Fungi</taxon>
        <taxon>Dikarya</taxon>
        <taxon>Basidiomycota</taxon>
        <taxon>Agaricomycotina</taxon>
        <taxon>Agaricomycetes</taxon>
        <taxon>Agaricomycetidae</taxon>
        <taxon>Agaricales</taxon>
        <taxon>Agaricineae</taxon>
        <taxon>Bolbitiaceae</taxon>
        <taxon>Cyclocybe</taxon>
    </lineage>
</organism>
<name>A0A8S0VQ34_CYCAE</name>
<comment type="caution">
    <text evidence="2">The sequence shown here is derived from an EMBL/GenBank/DDBJ whole genome shotgun (WGS) entry which is preliminary data.</text>
</comment>
<evidence type="ECO:0000313" key="2">
    <source>
        <dbReference type="EMBL" id="CAA7257482.1"/>
    </source>
</evidence>
<dbReference type="AlphaFoldDB" id="A0A8S0VQ34"/>